<protein>
    <submittedName>
        <fullName evidence="1">Uncharacterized protein</fullName>
    </submittedName>
</protein>
<dbReference type="Proteomes" id="UP001152797">
    <property type="component" value="Unassembled WGS sequence"/>
</dbReference>
<sequence length="86" mass="9731">MNMGSAGEAITFTASNERWALLLILRKILEVGFDGMAKIWTREGKLMTVLRAYGQSTWDFPVEATDPCVPLETQNWLLEKVEQAEI</sequence>
<dbReference type="EMBL" id="CAMXCT010002236">
    <property type="protein sequence ID" value="CAI3996744.1"/>
    <property type="molecule type" value="Genomic_DNA"/>
</dbReference>
<name>A0A9P1CS58_9DINO</name>
<accession>A0A9P1CS58</accession>
<dbReference type="AlphaFoldDB" id="A0A9P1CS58"/>
<keyword evidence="3" id="KW-1185">Reference proteome</keyword>
<gene>
    <name evidence="1" type="ORF">C1SCF055_LOCUS23191</name>
</gene>
<dbReference type="EMBL" id="CAMXCT030002236">
    <property type="protein sequence ID" value="CAL4784056.1"/>
    <property type="molecule type" value="Genomic_DNA"/>
</dbReference>
<dbReference type="EMBL" id="CAMXCT020002236">
    <property type="protein sequence ID" value="CAL1150119.1"/>
    <property type="molecule type" value="Genomic_DNA"/>
</dbReference>
<evidence type="ECO:0000313" key="2">
    <source>
        <dbReference type="EMBL" id="CAL4784056.1"/>
    </source>
</evidence>
<reference evidence="1" key="1">
    <citation type="submission" date="2022-10" db="EMBL/GenBank/DDBJ databases">
        <authorList>
            <person name="Chen Y."/>
            <person name="Dougan E. K."/>
            <person name="Chan C."/>
            <person name="Rhodes N."/>
            <person name="Thang M."/>
        </authorList>
    </citation>
    <scope>NUCLEOTIDE SEQUENCE</scope>
</reference>
<proteinExistence type="predicted"/>
<reference evidence="2 3" key="2">
    <citation type="submission" date="2024-05" db="EMBL/GenBank/DDBJ databases">
        <authorList>
            <person name="Chen Y."/>
            <person name="Shah S."/>
            <person name="Dougan E. K."/>
            <person name="Thang M."/>
            <person name="Chan C."/>
        </authorList>
    </citation>
    <scope>NUCLEOTIDE SEQUENCE [LARGE SCALE GENOMIC DNA]</scope>
</reference>
<dbReference type="OrthoDB" id="26525at2759"/>
<evidence type="ECO:0000313" key="1">
    <source>
        <dbReference type="EMBL" id="CAI3996744.1"/>
    </source>
</evidence>
<comment type="caution">
    <text evidence="1">The sequence shown here is derived from an EMBL/GenBank/DDBJ whole genome shotgun (WGS) entry which is preliminary data.</text>
</comment>
<evidence type="ECO:0000313" key="3">
    <source>
        <dbReference type="Proteomes" id="UP001152797"/>
    </source>
</evidence>
<organism evidence="1">
    <name type="scientific">Cladocopium goreaui</name>
    <dbReference type="NCBI Taxonomy" id="2562237"/>
    <lineage>
        <taxon>Eukaryota</taxon>
        <taxon>Sar</taxon>
        <taxon>Alveolata</taxon>
        <taxon>Dinophyceae</taxon>
        <taxon>Suessiales</taxon>
        <taxon>Symbiodiniaceae</taxon>
        <taxon>Cladocopium</taxon>
    </lineage>
</organism>